<evidence type="ECO:0000256" key="13">
    <source>
        <dbReference type="ARBA" id="ARBA00023242"/>
    </source>
</evidence>
<dbReference type="Proteomes" id="UP000770015">
    <property type="component" value="Unassembled WGS sequence"/>
</dbReference>
<dbReference type="NCBIfam" id="TIGR00606">
    <property type="entry name" value="rad50"/>
    <property type="match status" value="1"/>
</dbReference>
<evidence type="ECO:0000256" key="8">
    <source>
        <dbReference type="ARBA" id="ARBA00022763"/>
    </source>
</evidence>
<dbReference type="GO" id="GO:0051880">
    <property type="term" value="F:G-quadruplex DNA binding"/>
    <property type="evidence" value="ECO:0007669"/>
    <property type="project" value="TreeGrafter"/>
</dbReference>
<keyword evidence="10" id="KW-0862">Zinc</keyword>
<dbReference type="GO" id="GO:0000722">
    <property type="term" value="P:telomere maintenance via recombination"/>
    <property type="evidence" value="ECO:0007669"/>
    <property type="project" value="TreeGrafter"/>
</dbReference>
<dbReference type="GO" id="GO:0043047">
    <property type="term" value="F:single-stranded telomeric DNA binding"/>
    <property type="evidence" value="ECO:0007669"/>
    <property type="project" value="TreeGrafter"/>
</dbReference>
<dbReference type="GO" id="GO:0070192">
    <property type="term" value="P:chromosome organization involved in meiotic cell cycle"/>
    <property type="evidence" value="ECO:0007669"/>
    <property type="project" value="TreeGrafter"/>
</dbReference>
<gene>
    <name evidence="17" type="ORF">F5X68DRAFT_201152</name>
</gene>
<dbReference type="Gene3D" id="3.40.50.300">
    <property type="entry name" value="P-loop containing nucleotide triphosphate hydrolases"/>
    <property type="match status" value="2"/>
</dbReference>
<dbReference type="Pfam" id="PF13476">
    <property type="entry name" value="AAA_23"/>
    <property type="match status" value="1"/>
</dbReference>
<organism evidence="17 18">
    <name type="scientific">Plectosphaerella plurivora</name>
    <dbReference type="NCBI Taxonomy" id="936078"/>
    <lineage>
        <taxon>Eukaryota</taxon>
        <taxon>Fungi</taxon>
        <taxon>Dikarya</taxon>
        <taxon>Ascomycota</taxon>
        <taxon>Pezizomycotina</taxon>
        <taxon>Sordariomycetes</taxon>
        <taxon>Hypocreomycetidae</taxon>
        <taxon>Glomerellales</taxon>
        <taxon>Plectosphaerellaceae</taxon>
        <taxon>Plectosphaerella</taxon>
    </lineage>
</organism>
<comment type="subcellular location">
    <subcellularLocation>
        <location evidence="3">Chromosome</location>
    </subcellularLocation>
    <subcellularLocation>
        <location evidence="2">Nucleus</location>
    </subcellularLocation>
</comment>
<dbReference type="GO" id="GO:0046872">
    <property type="term" value="F:metal ion binding"/>
    <property type="evidence" value="ECO:0007669"/>
    <property type="project" value="UniProtKB-KW"/>
</dbReference>
<dbReference type="InterPro" id="IPR004584">
    <property type="entry name" value="Rad50_eukaryotes"/>
</dbReference>
<evidence type="ECO:0000256" key="14">
    <source>
        <dbReference type="ARBA" id="ARBA00049360"/>
    </source>
</evidence>
<comment type="cofactor">
    <cofactor evidence="1">
        <name>Zn(2+)</name>
        <dbReference type="ChEBI" id="CHEBI:29105"/>
    </cofactor>
</comment>
<keyword evidence="8" id="KW-0227">DNA damage</keyword>
<dbReference type="GO" id="GO:0000794">
    <property type="term" value="C:condensed nuclear chromosome"/>
    <property type="evidence" value="ECO:0007669"/>
    <property type="project" value="TreeGrafter"/>
</dbReference>
<feature type="domain" description="Rad50/SbcC-type AAA" evidence="16">
    <location>
        <begin position="6"/>
        <end position="235"/>
    </location>
</feature>
<dbReference type="FunFam" id="3.40.50.300:FF:000947">
    <property type="entry name" value="DNA repair protein RAD50"/>
    <property type="match status" value="1"/>
</dbReference>
<evidence type="ECO:0000259" key="16">
    <source>
        <dbReference type="Pfam" id="PF13476"/>
    </source>
</evidence>
<dbReference type="PANTHER" id="PTHR18867:SF12">
    <property type="entry name" value="DNA REPAIR PROTEIN RAD50"/>
    <property type="match status" value="1"/>
</dbReference>
<dbReference type="GO" id="GO:0007004">
    <property type="term" value="P:telomere maintenance via telomerase"/>
    <property type="evidence" value="ECO:0007669"/>
    <property type="project" value="TreeGrafter"/>
</dbReference>
<evidence type="ECO:0000256" key="12">
    <source>
        <dbReference type="ARBA" id="ARBA00023204"/>
    </source>
</evidence>
<dbReference type="EMBL" id="JAGSXJ010000004">
    <property type="protein sequence ID" value="KAH6692583.1"/>
    <property type="molecule type" value="Genomic_DNA"/>
</dbReference>
<feature type="coiled-coil region" evidence="15">
    <location>
        <begin position="1001"/>
        <end position="1102"/>
    </location>
</feature>
<feature type="coiled-coil region" evidence="15">
    <location>
        <begin position="300"/>
        <end position="348"/>
    </location>
</feature>
<comment type="similarity">
    <text evidence="4">Belongs to the SMC family. RAD50 subfamily.</text>
</comment>
<protein>
    <recommendedName>
        <fullName evidence="5">DNA repair protein RAD50</fullName>
    </recommendedName>
</protein>
<keyword evidence="7" id="KW-0479">Metal-binding</keyword>
<dbReference type="InterPro" id="IPR038729">
    <property type="entry name" value="Rad50/SbcC_AAA"/>
</dbReference>
<feature type="coiled-coil region" evidence="15">
    <location>
        <begin position="395"/>
        <end position="422"/>
    </location>
</feature>
<feature type="coiled-coil region" evidence="15">
    <location>
        <begin position="206"/>
        <end position="254"/>
    </location>
</feature>
<evidence type="ECO:0000313" key="18">
    <source>
        <dbReference type="Proteomes" id="UP000770015"/>
    </source>
</evidence>
<evidence type="ECO:0000256" key="4">
    <source>
        <dbReference type="ARBA" id="ARBA00009439"/>
    </source>
</evidence>
<dbReference type="SUPFAM" id="SSF52540">
    <property type="entry name" value="P-loop containing nucleoside triphosphate hydrolases"/>
    <property type="match status" value="2"/>
</dbReference>
<evidence type="ECO:0000256" key="10">
    <source>
        <dbReference type="ARBA" id="ARBA00022833"/>
    </source>
</evidence>
<dbReference type="Pfam" id="PF13558">
    <property type="entry name" value="SbcC_Walker_B"/>
    <property type="match status" value="1"/>
</dbReference>
<sequence length="1308" mass="149422">MSKIDKLSIQGIRSFGANQGRETMQFYTPLTLIVGYNGSGKTTIIECLKYATTGLQPPNSTGGAFIHDPKLIGEREVLGQVKLAFTGTTGIKYIVSRSLQLTVTKANKRTTKTLDCTLQHSNSGEKSSITSRVADMDTLVPQCLGVSTAILEYVIFCHQDESLWPMSEPASLKKKFDEIFEAMRYTKAITNLKQLRKKHGDDLGKLKLAETHEKAINEKANEAKDRMSELEASIEEARVRCKDMTEEMDLYLEQAKAKRLEANSFLAIANELTSKTQRLGYRQETLSDLRTNLEELPDDDAHLEDALAQYEQRMDRFASEEAAAREQFGQLQIELARLRKEHANKLAEQGKHESDKNKYERQLATRVELIRDAAVLHGFRGYENDINDKEVKSFNERIQKLLTEKKRDLERVQKDNARELDAATTVITDFEARKATLTQNRVFAKQRIGAIDKRTLTLQNNIESLDVDEGAKAVLDSQFGDVDARLGRTTSQLESAGFDGQLAEENEKLWQLEAEGEKLGRELLECTRMASERAQLDFRKKELADRKRKVDALTSTWKPKLDAHLDQAWEGPEELDAVYQASVKNQSTKVVDVRQKRDAVRQKHQKIDYRVKTARDTVQKKTDEATRCQNAVVKALQTVRSGTTIDDYEDEYKLLEDDVETLTTDISLLDALADYYEKCQETLDKKNKCRLCERSFDDKQAVAKSRFSDRLTKFLDPDKKQKATEDLTSAQATLSKLQTVKPDFESYKRLAAELPSLTDECKTLEAELEALSRQLEEHDEDVGSQEDRQKNIESLNKTVMSITQGIRDIKESESQVDRIQSQQSSGMTTRAAEEIHELQATCNEAMRAAKAKVAKLTADRQRLRDQLNGLELEKSELRIKLSKVQSQLERKKDFEGQIRTLKEEQTNQREAVQTADRDLEVVEPEIAEARSAREETLRRGRGREQAIVDERDKVANSMTEIRMVDVDIRDYIEQGGQENLASNQRAVASLEKTMTSTDSNMSKLTARMSQLQQDMDNGDRKRQNISNNLKYRETLREMQVLRREVAELESRNASEDYERLEEDAKQLDNRYNRTMAERGSVMGEMRTKDEELQRLIETYEREYADSDVKYRKAHISVETTRAAIEDLGRYSSALDKAIMQYHTIKMAEVNRIASELWQTTYQGTDIDTILIRSESEGGKGTYNYRVCMVKQDTEMDMRGRCSAGQKVLASIIIRLALAESFGANCGMIALDEPTTNLDRDNIRSLAESLHRLIKQRQAQSNFQLIVITHDEEFLRHMRCSEFCDTFTRVRRNDRQCSAIAKESISTVL</sequence>
<evidence type="ECO:0000256" key="6">
    <source>
        <dbReference type="ARBA" id="ARBA00022454"/>
    </source>
</evidence>
<keyword evidence="11 15" id="KW-0175">Coiled coil</keyword>
<evidence type="ECO:0000256" key="1">
    <source>
        <dbReference type="ARBA" id="ARBA00001947"/>
    </source>
</evidence>
<feature type="coiled-coil region" evidence="15">
    <location>
        <begin position="846"/>
        <end position="911"/>
    </location>
</feature>
<dbReference type="GO" id="GO:0016887">
    <property type="term" value="F:ATP hydrolysis activity"/>
    <property type="evidence" value="ECO:0007669"/>
    <property type="project" value="InterPro"/>
</dbReference>
<keyword evidence="13" id="KW-0539">Nucleus</keyword>
<accession>A0A9P8VJY1</accession>
<evidence type="ECO:0000313" key="17">
    <source>
        <dbReference type="EMBL" id="KAH6692583.1"/>
    </source>
</evidence>
<keyword evidence="18" id="KW-1185">Reference proteome</keyword>
<keyword evidence="9" id="KW-0378">Hydrolase</keyword>
<evidence type="ECO:0000256" key="3">
    <source>
        <dbReference type="ARBA" id="ARBA00004286"/>
    </source>
</evidence>
<proteinExistence type="inferred from homology"/>
<keyword evidence="12" id="KW-0234">DNA repair</keyword>
<dbReference type="GO" id="GO:0030870">
    <property type="term" value="C:Mre11 complex"/>
    <property type="evidence" value="ECO:0007669"/>
    <property type="project" value="InterPro"/>
</dbReference>
<evidence type="ECO:0000256" key="15">
    <source>
        <dbReference type="SAM" id="Coils"/>
    </source>
</evidence>
<dbReference type="FunFam" id="3.40.50.300:FF:001195">
    <property type="entry name" value="DNA repair protein rad50"/>
    <property type="match status" value="1"/>
</dbReference>
<keyword evidence="6" id="KW-0158">Chromosome</keyword>
<dbReference type="GO" id="GO:0006302">
    <property type="term" value="P:double-strand break repair"/>
    <property type="evidence" value="ECO:0007669"/>
    <property type="project" value="InterPro"/>
</dbReference>
<name>A0A9P8VJY1_9PEZI</name>
<comment type="caution">
    <text evidence="17">The sequence shown here is derived from an EMBL/GenBank/DDBJ whole genome shotgun (WGS) entry which is preliminary data.</text>
</comment>
<dbReference type="PANTHER" id="PTHR18867">
    <property type="entry name" value="RAD50"/>
    <property type="match status" value="1"/>
</dbReference>
<feature type="coiled-coil region" evidence="15">
    <location>
        <begin position="720"/>
        <end position="788"/>
    </location>
</feature>
<dbReference type="OrthoDB" id="18797at2759"/>
<comment type="catalytic activity">
    <reaction evidence="14">
        <text>ATP + H2O = ADP + phosphate + H(+)</text>
        <dbReference type="Rhea" id="RHEA:13065"/>
        <dbReference type="ChEBI" id="CHEBI:15377"/>
        <dbReference type="ChEBI" id="CHEBI:15378"/>
        <dbReference type="ChEBI" id="CHEBI:30616"/>
        <dbReference type="ChEBI" id="CHEBI:43474"/>
        <dbReference type="ChEBI" id="CHEBI:456216"/>
    </reaction>
</comment>
<evidence type="ECO:0000256" key="11">
    <source>
        <dbReference type="ARBA" id="ARBA00023054"/>
    </source>
</evidence>
<dbReference type="GO" id="GO:0003691">
    <property type="term" value="F:double-stranded telomeric DNA binding"/>
    <property type="evidence" value="ECO:0007669"/>
    <property type="project" value="TreeGrafter"/>
</dbReference>
<evidence type="ECO:0000256" key="5">
    <source>
        <dbReference type="ARBA" id="ARBA00017893"/>
    </source>
</evidence>
<reference evidence="17" key="1">
    <citation type="journal article" date="2021" name="Nat. Commun.">
        <title>Genetic determinants of endophytism in the Arabidopsis root mycobiome.</title>
        <authorList>
            <person name="Mesny F."/>
            <person name="Miyauchi S."/>
            <person name="Thiergart T."/>
            <person name="Pickel B."/>
            <person name="Atanasova L."/>
            <person name="Karlsson M."/>
            <person name="Huettel B."/>
            <person name="Barry K.W."/>
            <person name="Haridas S."/>
            <person name="Chen C."/>
            <person name="Bauer D."/>
            <person name="Andreopoulos W."/>
            <person name="Pangilinan J."/>
            <person name="LaButti K."/>
            <person name="Riley R."/>
            <person name="Lipzen A."/>
            <person name="Clum A."/>
            <person name="Drula E."/>
            <person name="Henrissat B."/>
            <person name="Kohler A."/>
            <person name="Grigoriev I.V."/>
            <person name="Martin F.M."/>
            <person name="Hacquard S."/>
        </authorList>
    </citation>
    <scope>NUCLEOTIDE SEQUENCE</scope>
    <source>
        <strain evidence="17">MPI-SDFR-AT-0117</strain>
    </source>
</reference>
<evidence type="ECO:0000256" key="2">
    <source>
        <dbReference type="ARBA" id="ARBA00004123"/>
    </source>
</evidence>
<dbReference type="InterPro" id="IPR027417">
    <property type="entry name" value="P-loop_NTPase"/>
</dbReference>
<evidence type="ECO:0000256" key="9">
    <source>
        <dbReference type="ARBA" id="ARBA00022801"/>
    </source>
</evidence>
<evidence type="ECO:0000256" key="7">
    <source>
        <dbReference type="ARBA" id="ARBA00022723"/>
    </source>
</evidence>